<dbReference type="PATRIC" id="fig|1365257.3.peg.3341"/>
<proteinExistence type="predicted"/>
<accession>A0A162BLT2</accession>
<dbReference type="EMBL" id="AUXX01000030">
    <property type="protein sequence ID" value="KZN64078.1"/>
    <property type="molecule type" value="Genomic_DNA"/>
</dbReference>
<evidence type="ECO:0000313" key="1">
    <source>
        <dbReference type="EMBL" id="KZN64078.1"/>
    </source>
</evidence>
<gene>
    <name evidence="1" type="ORF">N478_22635</name>
</gene>
<organism evidence="1 2">
    <name type="scientific">Pseudoalteromonas luteoviolacea S4060-1</name>
    <dbReference type="NCBI Taxonomy" id="1365257"/>
    <lineage>
        <taxon>Bacteria</taxon>
        <taxon>Pseudomonadati</taxon>
        <taxon>Pseudomonadota</taxon>
        <taxon>Gammaproteobacteria</taxon>
        <taxon>Alteromonadales</taxon>
        <taxon>Pseudoalteromonadaceae</taxon>
        <taxon>Pseudoalteromonas</taxon>
    </lineage>
</organism>
<evidence type="ECO:0000313" key="2">
    <source>
        <dbReference type="Proteomes" id="UP000076661"/>
    </source>
</evidence>
<dbReference type="AlphaFoldDB" id="A0A162BLT2"/>
<reference evidence="1 2" key="1">
    <citation type="submission" date="2013-07" db="EMBL/GenBank/DDBJ databases">
        <title>Comparative Genomic and Metabolomic Analysis of Twelve Strains of Pseudoalteromonas luteoviolacea.</title>
        <authorList>
            <person name="Vynne N.G."/>
            <person name="Mansson M."/>
            <person name="Gram L."/>
        </authorList>
    </citation>
    <scope>NUCLEOTIDE SEQUENCE [LARGE SCALE GENOMIC DNA]</scope>
    <source>
        <strain evidence="1 2">S4060-1</strain>
    </source>
</reference>
<name>A0A162BLT2_9GAMM</name>
<dbReference type="RefSeq" id="WP_155734418.1">
    <property type="nucleotide sequence ID" value="NZ_AUXX01000030.1"/>
</dbReference>
<comment type="caution">
    <text evidence="1">The sequence shown here is derived from an EMBL/GenBank/DDBJ whole genome shotgun (WGS) entry which is preliminary data.</text>
</comment>
<dbReference type="Proteomes" id="UP000076661">
    <property type="component" value="Unassembled WGS sequence"/>
</dbReference>
<sequence>MKLTMKKKSIKKLTATPSLNVDKTIHIAAGAAPVVFKDFSSGPYTCKTQ</sequence>
<protein>
    <submittedName>
        <fullName evidence="1">Uncharacterized protein</fullName>
    </submittedName>
</protein>